<dbReference type="EMBL" id="JABFHI010000011">
    <property type="protein sequence ID" value="NOG32830.1"/>
    <property type="molecule type" value="Genomic_DNA"/>
</dbReference>
<evidence type="ECO:0000313" key="1">
    <source>
        <dbReference type="EMBL" id="NOG32830.1"/>
    </source>
</evidence>
<dbReference type="NCBIfam" id="NF012209">
    <property type="entry name" value="LEPR-8K"/>
    <property type="match status" value="1"/>
</dbReference>
<reference evidence="1 2" key="2">
    <citation type="submission" date="2020-06" db="EMBL/GenBank/DDBJ databases">
        <title>Halomonas songnenensis sp. nov., a moderately halophilic bacterium isolated from saline and alkaline soils.</title>
        <authorList>
            <person name="Jiang J."/>
            <person name="Pan Y."/>
        </authorList>
    </citation>
    <scope>NUCLEOTIDE SEQUENCE [LARGE SCALE GENOMIC DNA]</scope>
    <source>
        <strain evidence="1 2">TBZ9</strain>
    </source>
</reference>
<reference evidence="1 2" key="1">
    <citation type="submission" date="2020-05" db="EMBL/GenBank/DDBJ databases">
        <authorList>
            <person name="Ruan W."/>
            <person name="Jeon C.O."/>
            <person name="Chun B.H."/>
        </authorList>
    </citation>
    <scope>NUCLEOTIDE SEQUENCE [LARGE SCALE GENOMIC DNA]</scope>
    <source>
        <strain evidence="1 2">TBZ9</strain>
    </source>
</reference>
<name>A0A7Y3U005_9GAMM</name>
<comment type="caution">
    <text evidence="1">The sequence shown here is derived from an EMBL/GenBank/DDBJ whole genome shotgun (WGS) entry which is preliminary data.</text>
</comment>
<keyword evidence="2" id="KW-1185">Reference proteome</keyword>
<dbReference type="Proteomes" id="UP000588806">
    <property type="component" value="Unassembled WGS sequence"/>
</dbReference>
<gene>
    <name evidence="1" type="ORF">HLB35_15635</name>
</gene>
<organism evidence="1 2">
    <name type="scientific">Vreelandella azerica</name>
    <dbReference type="NCBI Taxonomy" id="2732867"/>
    <lineage>
        <taxon>Bacteria</taxon>
        <taxon>Pseudomonadati</taxon>
        <taxon>Pseudomonadota</taxon>
        <taxon>Gammaproteobacteria</taxon>
        <taxon>Oceanospirillales</taxon>
        <taxon>Halomonadaceae</taxon>
        <taxon>Vreelandella</taxon>
    </lineage>
</organism>
<dbReference type="AlphaFoldDB" id="A0A7Y3U005"/>
<proteinExistence type="predicted"/>
<dbReference type="RefSeq" id="WP_171703290.1">
    <property type="nucleotide sequence ID" value="NZ_JABFHI010000011.1"/>
</dbReference>
<accession>A0A7Y3U005</accession>
<evidence type="ECO:0000313" key="2">
    <source>
        <dbReference type="Proteomes" id="UP000588806"/>
    </source>
</evidence>
<protein>
    <submittedName>
        <fullName evidence="1">LEPR-XLL domain-containing protein</fullName>
    </submittedName>
</protein>
<sequence length="193" mass="21799">MNRPFQPTRKMLSALVGRLSRRDKTRRAYAKKSRFIFEGLEQRMLLSADPFTAALEGGGDFELRVAEEEGEQHLMVMQLTDDGDELVEKFQTDEAREEGRVTLKADDNGDIKTNLSLLLGDHASDLNDITFVFLGEKATRRWTLVMRAASRLIFRQARATTALLIKAAKMEIGVSILTRRAASEIAGCRFQVY</sequence>
<dbReference type="InterPro" id="IPR053786">
    <property type="entry name" value="LEPRxLL_CS"/>
</dbReference>